<gene>
    <name evidence="1" type="ORF">UFOVP449_142</name>
</gene>
<accession>A0A6J5MDX8</accession>
<name>A0A6J5MDX8_9CAUD</name>
<proteinExistence type="predicted"/>
<dbReference type="EMBL" id="LR796420">
    <property type="protein sequence ID" value="CAB4143250.1"/>
    <property type="molecule type" value="Genomic_DNA"/>
</dbReference>
<reference evidence="1" key="1">
    <citation type="submission" date="2020-04" db="EMBL/GenBank/DDBJ databases">
        <authorList>
            <person name="Chiriac C."/>
            <person name="Salcher M."/>
            <person name="Ghai R."/>
            <person name="Kavagutti S V."/>
        </authorList>
    </citation>
    <scope>NUCLEOTIDE SEQUENCE</scope>
</reference>
<organism evidence="1">
    <name type="scientific">uncultured Caudovirales phage</name>
    <dbReference type="NCBI Taxonomy" id="2100421"/>
    <lineage>
        <taxon>Viruses</taxon>
        <taxon>Duplodnaviria</taxon>
        <taxon>Heunggongvirae</taxon>
        <taxon>Uroviricota</taxon>
        <taxon>Caudoviricetes</taxon>
        <taxon>Peduoviridae</taxon>
        <taxon>Maltschvirus</taxon>
        <taxon>Maltschvirus maltsch</taxon>
    </lineage>
</organism>
<evidence type="ECO:0008006" key="2">
    <source>
        <dbReference type="Google" id="ProtNLM"/>
    </source>
</evidence>
<protein>
    <recommendedName>
        <fullName evidence="2">Homeodomain-like domain containing protein</fullName>
    </recommendedName>
</protein>
<evidence type="ECO:0000313" key="1">
    <source>
        <dbReference type="EMBL" id="CAB4143250.1"/>
    </source>
</evidence>
<sequence>MLRGELHPMHKLTENQVLQIRELWKVGHRNVKVLARNHGVSQSNIKKIVTNQTWRHSLRWPYERVK</sequence>